<keyword evidence="2" id="KW-0732">Signal</keyword>
<protein>
    <recommendedName>
        <fullName evidence="5">Cyanovirin-N domain-containing protein</fullName>
    </recommendedName>
</protein>
<evidence type="ECO:0000313" key="4">
    <source>
        <dbReference type="Proteomes" id="UP000076842"/>
    </source>
</evidence>
<dbReference type="InParanoid" id="A0A165HCL7"/>
<feature type="region of interest" description="Disordered" evidence="1">
    <location>
        <begin position="162"/>
        <end position="202"/>
    </location>
</feature>
<feature type="compositionally biased region" description="Low complexity" evidence="1">
    <location>
        <begin position="165"/>
        <end position="202"/>
    </location>
</feature>
<feature type="signal peptide" evidence="2">
    <location>
        <begin position="1"/>
        <end position="22"/>
    </location>
</feature>
<dbReference type="AlphaFoldDB" id="A0A165HCL7"/>
<name>A0A165HCL7_9BASI</name>
<evidence type="ECO:0000256" key="2">
    <source>
        <dbReference type="SAM" id="SignalP"/>
    </source>
</evidence>
<accession>A0A165HCL7</accession>
<organism evidence="3 4">
    <name type="scientific">Calocera cornea HHB12733</name>
    <dbReference type="NCBI Taxonomy" id="1353952"/>
    <lineage>
        <taxon>Eukaryota</taxon>
        <taxon>Fungi</taxon>
        <taxon>Dikarya</taxon>
        <taxon>Basidiomycota</taxon>
        <taxon>Agaricomycotina</taxon>
        <taxon>Dacrymycetes</taxon>
        <taxon>Dacrymycetales</taxon>
        <taxon>Dacrymycetaceae</taxon>
        <taxon>Calocera</taxon>
    </lineage>
</organism>
<proteinExistence type="predicted"/>
<dbReference type="OrthoDB" id="2576311at2759"/>
<dbReference type="STRING" id="1353952.A0A165HCL7"/>
<evidence type="ECO:0000256" key="1">
    <source>
        <dbReference type="SAM" id="MobiDB-lite"/>
    </source>
</evidence>
<gene>
    <name evidence="3" type="ORF">CALCODRAFT_431448</name>
</gene>
<keyword evidence="4" id="KW-1185">Reference proteome</keyword>
<evidence type="ECO:0008006" key="5">
    <source>
        <dbReference type="Google" id="ProtNLM"/>
    </source>
</evidence>
<evidence type="ECO:0000313" key="3">
    <source>
        <dbReference type="EMBL" id="KZT59124.1"/>
    </source>
</evidence>
<feature type="non-terminal residue" evidence="3">
    <location>
        <position position="202"/>
    </location>
</feature>
<reference evidence="3 4" key="1">
    <citation type="journal article" date="2016" name="Mol. Biol. Evol.">
        <title>Comparative Genomics of Early-Diverging Mushroom-Forming Fungi Provides Insights into the Origins of Lignocellulose Decay Capabilities.</title>
        <authorList>
            <person name="Nagy L.G."/>
            <person name="Riley R."/>
            <person name="Tritt A."/>
            <person name="Adam C."/>
            <person name="Daum C."/>
            <person name="Floudas D."/>
            <person name="Sun H."/>
            <person name="Yadav J.S."/>
            <person name="Pangilinan J."/>
            <person name="Larsson K.H."/>
            <person name="Matsuura K."/>
            <person name="Barry K."/>
            <person name="Labutti K."/>
            <person name="Kuo R."/>
            <person name="Ohm R.A."/>
            <person name="Bhattacharya S.S."/>
            <person name="Shirouzu T."/>
            <person name="Yoshinaga Y."/>
            <person name="Martin F.M."/>
            <person name="Grigoriev I.V."/>
            <person name="Hibbett D.S."/>
        </authorList>
    </citation>
    <scope>NUCLEOTIDE SEQUENCE [LARGE SCALE GENOMIC DNA]</scope>
    <source>
        <strain evidence="3 4">HHB12733</strain>
    </source>
</reference>
<dbReference type="Proteomes" id="UP000076842">
    <property type="component" value="Unassembled WGS sequence"/>
</dbReference>
<dbReference type="EMBL" id="KV423943">
    <property type="protein sequence ID" value="KZT59124.1"/>
    <property type="molecule type" value="Genomic_DNA"/>
</dbReference>
<feature type="chain" id="PRO_5007858615" description="Cyanovirin-N domain-containing protein" evidence="2">
    <location>
        <begin position="23"/>
        <end position="202"/>
    </location>
</feature>
<sequence>MQLPPLLALAAALLPAAHTARAQTSGGSNVTCTYAFWEFNALDESPCFVWGQLQSQCLTGGLTVTPLLNARYYSPPSLSGQVNDCNCNVVSYNLMAACSWCQPNIFTNNWVTENQWKQGCTNYDASGISGVTLSGISIPAWAYLPDNGASWDPDTAEAAFNATLSSSGSSSTHSSTAAGTGSTPASGGSTSGAGSSPSSPAS</sequence>